<reference evidence="1 2" key="1">
    <citation type="submission" date="2020-02" db="EMBL/GenBank/DDBJ databases">
        <authorList>
            <person name="Criscuolo A."/>
        </authorList>
    </citation>
    <scope>NUCLEOTIDE SEQUENCE [LARGE SCALE GENOMIC DNA]</scope>
    <source>
        <strain evidence="1">CECT7796</strain>
    </source>
</reference>
<gene>
    <name evidence="1" type="ORF">FLACOL7796_04685</name>
</gene>
<protein>
    <submittedName>
        <fullName evidence="1">Uncharacterized protein</fullName>
    </submittedName>
</protein>
<name>A0ABN7ER74_9FLAO</name>
<comment type="caution">
    <text evidence="1">The sequence shown here is derived from an EMBL/GenBank/DDBJ whole genome shotgun (WGS) entry which is preliminary data.</text>
</comment>
<accession>A0ABN7ER74</accession>
<evidence type="ECO:0000313" key="2">
    <source>
        <dbReference type="Proteomes" id="UP000474567"/>
    </source>
</evidence>
<keyword evidence="2" id="KW-1185">Reference proteome</keyword>
<evidence type="ECO:0000313" key="1">
    <source>
        <dbReference type="EMBL" id="CAA9203300.1"/>
    </source>
</evidence>
<organism evidence="1 2">
    <name type="scientific">Flavobacterium collinsii</name>
    <dbReference type="NCBI Taxonomy" id="1114861"/>
    <lineage>
        <taxon>Bacteria</taxon>
        <taxon>Pseudomonadati</taxon>
        <taxon>Bacteroidota</taxon>
        <taxon>Flavobacteriia</taxon>
        <taxon>Flavobacteriales</taxon>
        <taxon>Flavobacteriaceae</taxon>
        <taxon>Flavobacterium</taxon>
    </lineage>
</organism>
<dbReference type="Proteomes" id="UP000474567">
    <property type="component" value="Unassembled WGS sequence"/>
</dbReference>
<dbReference type="EMBL" id="CADCST010000178">
    <property type="protein sequence ID" value="CAA9203300.1"/>
    <property type="molecule type" value="Genomic_DNA"/>
</dbReference>
<proteinExistence type="predicted"/>
<sequence>MERDKLKIKHNMKTNQEILDNYGKLVVNQIIDRQYKGISKAIFQGFKNPTMQQYNTIFEKLNNEEKYLLKELIHENINLLVFDFLNIFEENEQFKLVYEEEGKQVNLVEISEMLKAELIIENGWIERFSKEK</sequence>